<sequence>TADHFFYEDKSFWGHYYECSSDHLDLQSYVKQCNSTQVEKGIWIVYENPNYSGHQYFLKRADYPDFQKWFSLCGSVRSCHVILQVSSVWQCTTLYEKEELQGQMLELTDDCPSVPGYINLPEICSLNVLGGSWILYEMPSFRAQQYLLKPREHRRFLDWSAVNAKIVSLQSLADLH</sequence>
<gene>
    <name evidence="6" type="primary">Crygb</name>
    <name evidence="6" type="ORF">PANHAL_R13192</name>
</gene>
<dbReference type="InterPro" id="IPR011024">
    <property type="entry name" value="G_crystallin-like"/>
</dbReference>
<organism evidence="6 7">
    <name type="scientific">Pandion haliaetus</name>
    <name type="common">Osprey</name>
    <name type="synonym">Falco haliaetus</name>
    <dbReference type="NCBI Taxonomy" id="56262"/>
    <lineage>
        <taxon>Eukaryota</taxon>
        <taxon>Metazoa</taxon>
        <taxon>Chordata</taxon>
        <taxon>Craniata</taxon>
        <taxon>Vertebrata</taxon>
        <taxon>Euteleostomi</taxon>
        <taxon>Archelosauria</taxon>
        <taxon>Archosauria</taxon>
        <taxon>Dinosauria</taxon>
        <taxon>Saurischia</taxon>
        <taxon>Theropoda</taxon>
        <taxon>Coelurosauria</taxon>
        <taxon>Aves</taxon>
        <taxon>Neognathae</taxon>
        <taxon>Neoaves</taxon>
        <taxon>Telluraves</taxon>
        <taxon>Accipitrimorphae</taxon>
        <taxon>Accipitriformes</taxon>
        <taxon>Pandionidae</taxon>
        <taxon>Pandion</taxon>
    </lineage>
</organism>
<comment type="function">
    <text evidence="1">Crystallins are the dominant structural components of the vertebrate eye lens.</text>
</comment>
<dbReference type="Proteomes" id="UP000580171">
    <property type="component" value="Unassembled WGS sequence"/>
</dbReference>
<dbReference type="FunFam" id="2.60.20.10:FF:000003">
    <property type="entry name" value="Crystallin gamma S"/>
    <property type="match status" value="1"/>
</dbReference>
<feature type="non-terminal residue" evidence="6">
    <location>
        <position position="1"/>
    </location>
</feature>
<evidence type="ECO:0000256" key="3">
    <source>
        <dbReference type="ARBA" id="ARBA00022613"/>
    </source>
</evidence>
<dbReference type="PRINTS" id="PR01367">
    <property type="entry name" value="BGCRYSTALLIN"/>
</dbReference>
<dbReference type="EMBL" id="VYZV01019510">
    <property type="protein sequence ID" value="NXS69924.1"/>
    <property type="molecule type" value="Genomic_DNA"/>
</dbReference>
<dbReference type="SUPFAM" id="SSF49695">
    <property type="entry name" value="gamma-Crystallin-like"/>
    <property type="match status" value="1"/>
</dbReference>
<protein>
    <submittedName>
        <fullName evidence="6">CRGB protein</fullName>
    </submittedName>
</protein>
<comment type="caution">
    <text evidence="6">The sequence shown here is derived from an EMBL/GenBank/DDBJ whole genome shotgun (WGS) entry which is preliminary data.</text>
</comment>
<feature type="domain" description="Beta/gamma crystallin 'Greek key'" evidence="5">
    <location>
        <begin position="41"/>
        <end position="83"/>
    </location>
</feature>
<evidence type="ECO:0000256" key="2">
    <source>
        <dbReference type="ARBA" id="ARBA00009646"/>
    </source>
</evidence>
<dbReference type="FunFam" id="2.60.20.10:FF:000001">
    <property type="entry name" value="Crystallin gamma S"/>
    <property type="match status" value="1"/>
</dbReference>
<comment type="similarity">
    <text evidence="2">Belongs to the beta/gamma-crystallin family.</text>
</comment>
<dbReference type="GO" id="GO:0005212">
    <property type="term" value="F:structural constituent of eye lens"/>
    <property type="evidence" value="ECO:0007669"/>
    <property type="project" value="UniProtKB-KW"/>
</dbReference>
<feature type="non-terminal residue" evidence="6">
    <location>
        <position position="176"/>
    </location>
</feature>
<dbReference type="InterPro" id="IPR001064">
    <property type="entry name" value="Beta/gamma_crystallin"/>
</dbReference>
<feature type="domain" description="Beta/gamma crystallin 'Greek key'" evidence="5">
    <location>
        <begin position="131"/>
        <end position="173"/>
    </location>
</feature>
<dbReference type="GO" id="GO:0002088">
    <property type="term" value="P:lens development in camera-type eye"/>
    <property type="evidence" value="ECO:0007669"/>
    <property type="project" value="TreeGrafter"/>
</dbReference>
<dbReference type="Gene3D" id="2.60.20.10">
    <property type="entry name" value="Crystallins"/>
    <property type="match status" value="2"/>
</dbReference>
<dbReference type="AlphaFoldDB" id="A0A7L2WI06"/>
<dbReference type="SMART" id="SM00247">
    <property type="entry name" value="XTALbg"/>
    <property type="match status" value="2"/>
</dbReference>
<accession>A0A7L2WI06</accession>
<dbReference type="PANTHER" id="PTHR11818">
    <property type="entry name" value="BETA/GAMMA CRYSTALLIN"/>
    <property type="match status" value="1"/>
</dbReference>
<dbReference type="Pfam" id="PF00030">
    <property type="entry name" value="Crystall"/>
    <property type="match status" value="2"/>
</dbReference>
<keyword evidence="3" id="KW-0273">Eye lens protein</keyword>
<dbReference type="GO" id="GO:0007601">
    <property type="term" value="P:visual perception"/>
    <property type="evidence" value="ECO:0007669"/>
    <property type="project" value="TreeGrafter"/>
</dbReference>
<keyword evidence="4" id="KW-0677">Repeat</keyword>
<dbReference type="PROSITE" id="PS50915">
    <property type="entry name" value="CRYSTALLIN_BETA_GAMMA"/>
    <property type="match status" value="2"/>
</dbReference>
<keyword evidence="7" id="KW-1185">Reference proteome</keyword>
<evidence type="ECO:0000256" key="4">
    <source>
        <dbReference type="ARBA" id="ARBA00022737"/>
    </source>
</evidence>
<dbReference type="OrthoDB" id="8407241at2759"/>
<reference evidence="6 7" key="1">
    <citation type="submission" date="2019-09" db="EMBL/GenBank/DDBJ databases">
        <title>Bird 10,000 Genomes (B10K) Project - Family phase.</title>
        <authorList>
            <person name="Zhang G."/>
        </authorList>
    </citation>
    <scope>NUCLEOTIDE SEQUENCE [LARGE SCALE GENOMIC DNA]</scope>
    <source>
        <strain evidence="6">B10K-DU-012-58</strain>
        <tissue evidence="6">Muscle</tissue>
    </source>
</reference>
<proteinExistence type="inferred from homology"/>
<evidence type="ECO:0000313" key="7">
    <source>
        <dbReference type="Proteomes" id="UP000580171"/>
    </source>
</evidence>
<evidence type="ECO:0000259" key="5">
    <source>
        <dbReference type="PROSITE" id="PS50915"/>
    </source>
</evidence>
<name>A0A7L2WI06_PANHA</name>
<evidence type="ECO:0000256" key="1">
    <source>
        <dbReference type="ARBA" id="ARBA00003689"/>
    </source>
</evidence>
<dbReference type="InterPro" id="IPR050252">
    <property type="entry name" value="Beta/Gamma-Crystallin"/>
</dbReference>
<evidence type="ECO:0000313" key="6">
    <source>
        <dbReference type="EMBL" id="NXS69924.1"/>
    </source>
</evidence>
<dbReference type="PANTHER" id="PTHR11818:SF119">
    <property type="entry name" value="GAMMA-CRYSTALLIN D"/>
    <property type="match status" value="1"/>
</dbReference>